<dbReference type="AlphaFoldDB" id="A0A3B0WR11"/>
<sequence length="168" mass="18739">MKNLKPLIGISRCLLGDAVRYDGQSKANQIILEQLATLFKFVPICPEVEAGLSIPRPPVQLTGSIKNPKLTGRDNFSIDVTDIMQNYCNTKPAKLNHLSGFIFKSHSPSCGLNSTPVFINGRSVTETSRGIFAKRLCETYPKLLVIEDTELNKKTQLNRFIQTVLDHH</sequence>
<dbReference type="EMBL" id="UOFD01000034">
    <property type="protein sequence ID" value="VAW51699.1"/>
    <property type="molecule type" value="Genomic_DNA"/>
</dbReference>
<organism evidence="1">
    <name type="scientific">hydrothermal vent metagenome</name>
    <dbReference type="NCBI Taxonomy" id="652676"/>
    <lineage>
        <taxon>unclassified sequences</taxon>
        <taxon>metagenomes</taxon>
        <taxon>ecological metagenomes</taxon>
    </lineage>
</organism>
<dbReference type="PANTHER" id="PTHR30087:SF0">
    <property type="entry name" value="INNER MEMBRANE PROTEIN"/>
    <property type="match status" value="1"/>
</dbReference>
<dbReference type="InterPro" id="IPR007553">
    <property type="entry name" value="2-thiour_desulf"/>
</dbReference>
<gene>
    <name evidence="1" type="ORF">MNBD_GAMMA06-1915</name>
</gene>
<proteinExistence type="predicted"/>
<dbReference type="PANTHER" id="PTHR30087">
    <property type="entry name" value="INNER MEMBRANE PROTEIN"/>
    <property type="match status" value="1"/>
</dbReference>
<dbReference type="Pfam" id="PF04463">
    <property type="entry name" value="2-thiour_desulf"/>
    <property type="match status" value="1"/>
</dbReference>
<protein>
    <submittedName>
        <fullName evidence="1">Uncharacterized protein</fullName>
    </submittedName>
</protein>
<reference evidence="1" key="1">
    <citation type="submission" date="2018-06" db="EMBL/GenBank/DDBJ databases">
        <authorList>
            <person name="Zhirakovskaya E."/>
        </authorList>
    </citation>
    <scope>NUCLEOTIDE SEQUENCE</scope>
</reference>
<evidence type="ECO:0000313" key="1">
    <source>
        <dbReference type="EMBL" id="VAW51699.1"/>
    </source>
</evidence>
<name>A0A3B0WR11_9ZZZZ</name>
<accession>A0A3B0WR11</accession>